<keyword evidence="15" id="KW-1185">Reference proteome</keyword>
<dbReference type="Pfam" id="PF00940">
    <property type="entry name" value="RNA_pol"/>
    <property type="match status" value="1"/>
</dbReference>
<dbReference type="PROSITE" id="PS00900">
    <property type="entry name" value="RNA_POL_PHAGE_1"/>
    <property type="match status" value="1"/>
</dbReference>
<evidence type="ECO:0000256" key="7">
    <source>
        <dbReference type="ARBA" id="ARBA00022946"/>
    </source>
</evidence>
<evidence type="ECO:0000256" key="8">
    <source>
        <dbReference type="ARBA" id="ARBA00023128"/>
    </source>
</evidence>
<dbReference type="OrthoDB" id="276422at2759"/>
<feature type="domain" description="DNA-directed RNA polymerase N-terminal" evidence="13">
    <location>
        <begin position="357"/>
        <end position="682"/>
    </location>
</feature>
<dbReference type="InterPro" id="IPR037159">
    <property type="entry name" value="RNA_POL_N_sf"/>
</dbReference>
<dbReference type="SUPFAM" id="SSF56672">
    <property type="entry name" value="DNA/RNA polymerases"/>
    <property type="match status" value="1"/>
</dbReference>
<dbReference type="InterPro" id="IPR046950">
    <property type="entry name" value="DNA-dir_Rpol_C_phage-type"/>
</dbReference>
<dbReference type="Gene3D" id="1.10.287.280">
    <property type="match status" value="1"/>
</dbReference>
<comment type="catalytic activity">
    <reaction evidence="10 11">
        <text>RNA(n) + a ribonucleoside 5'-triphosphate = RNA(n+1) + diphosphate</text>
        <dbReference type="Rhea" id="RHEA:21248"/>
        <dbReference type="Rhea" id="RHEA-COMP:14527"/>
        <dbReference type="Rhea" id="RHEA-COMP:17342"/>
        <dbReference type="ChEBI" id="CHEBI:33019"/>
        <dbReference type="ChEBI" id="CHEBI:61557"/>
        <dbReference type="ChEBI" id="CHEBI:140395"/>
        <dbReference type="EC" id="2.7.7.6"/>
    </reaction>
</comment>
<evidence type="ECO:0000256" key="6">
    <source>
        <dbReference type="ARBA" id="ARBA00022695"/>
    </source>
</evidence>
<dbReference type="PANTHER" id="PTHR10102">
    <property type="entry name" value="DNA-DIRECTED RNA POLYMERASE, MITOCHONDRIAL"/>
    <property type="match status" value="1"/>
</dbReference>
<dbReference type="PROSITE" id="PS00489">
    <property type="entry name" value="RNA_POL_PHAGE_2"/>
    <property type="match status" value="1"/>
</dbReference>
<evidence type="ECO:0000256" key="1">
    <source>
        <dbReference type="ARBA" id="ARBA00004026"/>
    </source>
</evidence>
<keyword evidence="6 11" id="KW-0548">Nucleotidyltransferase</keyword>
<evidence type="ECO:0000256" key="3">
    <source>
        <dbReference type="ARBA" id="ARBA00009493"/>
    </source>
</evidence>
<evidence type="ECO:0000259" key="13">
    <source>
        <dbReference type="SMART" id="SM01311"/>
    </source>
</evidence>
<dbReference type="InterPro" id="IPR002092">
    <property type="entry name" value="DNA-dir_Rpol_phage-type"/>
</dbReference>
<dbReference type="Gene3D" id="1.10.1320.10">
    <property type="entry name" value="DNA-directed RNA polymerase, N-terminal domain"/>
    <property type="match status" value="1"/>
</dbReference>
<comment type="function">
    <text evidence="1 11">DNA-dependent RNA polymerase catalyzes the transcription of DNA into RNA using the four ribonucleoside triphosphates as substrates.</text>
</comment>
<evidence type="ECO:0000256" key="5">
    <source>
        <dbReference type="ARBA" id="ARBA00022679"/>
    </source>
</evidence>
<dbReference type="SMART" id="SM01311">
    <property type="entry name" value="RPOL_N"/>
    <property type="match status" value="1"/>
</dbReference>
<evidence type="ECO:0000313" key="15">
    <source>
        <dbReference type="Proteomes" id="UP000887226"/>
    </source>
</evidence>
<evidence type="ECO:0000313" key="14">
    <source>
        <dbReference type="EMBL" id="KAG9246567.1"/>
    </source>
</evidence>
<dbReference type="GO" id="GO:0003899">
    <property type="term" value="F:DNA-directed RNA polymerase activity"/>
    <property type="evidence" value="ECO:0007669"/>
    <property type="project" value="UniProtKB-EC"/>
</dbReference>
<dbReference type="PANTHER" id="PTHR10102:SF0">
    <property type="entry name" value="DNA-DIRECTED RNA POLYMERASE, MITOCHONDRIAL"/>
    <property type="match status" value="1"/>
</dbReference>
<evidence type="ECO:0000256" key="2">
    <source>
        <dbReference type="ARBA" id="ARBA00004173"/>
    </source>
</evidence>
<keyword evidence="9 11" id="KW-0804">Transcription</keyword>
<keyword evidence="5 11" id="KW-0808">Transferase</keyword>
<dbReference type="InterPro" id="IPR029262">
    <property type="entry name" value="RPOL_N"/>
</dbReference>
<feature type="compositionally biased region" description="Polar residues" evidence="12">
    <location>
        <begin position="61"/>
        <end position="78"/>
    </location>
</feature>
<dbReference type="GO" id="GO:0006390">
    <property type="term" value="P:mitochondrial transcription"/>
    <property type="evidence" value="ECO:0007669"/>
    <property type="project" value="TreeGrafter"/>
</dbReference>
<dbReference type="GO" id="GO:0001018">
    <property type="term" value="F:mitochondrial promoter sequence-specific DNA binding"/>
    <property type="evidence" value="ECO:0007669"/>
    <property type="project" value="TreeGrafter"/>
</dbReference>
<evidence type="ECO:0000256" key="9">
    <source>
        <dbReference type="ARBA" id="ARBA00023163"/>
    </source>
</evidence>
<reference evidence="14" key="1">
    <citation type="journal article" date="2021" name="IMA Fungus">
        <title>Genomic characterization of three marine fungi, including Emericellopsis atlantica sp. nov. with signatures of a generalist lifestyle and marine biomass degradation.</title>
        <authorList>
            <person name="Hagestad O.C."/>
            <person name="Hou L."/>
            <person name="Andersen J.H."/>
            <person name="Hansen E.H."/>
            <person name="Altermark B."/>
            <person name="Li C."/>
            <person name="Kuhnert E."/>
            <person name="Cox R.J."/>
            <person name="Crous P.W."/>
            <person name="Spatafora J.W."/>
            <person name="Lail K."/>
            <person name="Amirebrahimi M."/>
            <person name="Lipzen A."/>
            <person name="Pangilinan J."/>
            <person name="Andreopoulos W."/>
            <person name="Hayes R.D."/>
            <person name="Ng V."/>
            <person name="Grigoriev I.V."/>
            <person name="Jackson S.A."/>
            <person name="Sutton T.D.S."/>
            <person name="Dobson A.D.W."/>
            <person name="Rama T."/>
        </authorList>
    </citation>
    <scope>NUCLEOTIDE SEQUENCE</scope>
    <source>
        <strain evidence="14">TRa3180A</strain>
    </source>
</reference>
<protein>
    <recommendedName>
        <fullName evidence="11">DNA-directed RNA polymerase</fullName>
        <ecNumber evidence="11">2.7.7.6</ecNumber>
    </recommendedName>
</protein>
<name>A0A9P8CH56_9HELO</name>
<proteinExistence type="inferred from homology"/>
<dbReference type="FunFam" id="1.10.287.280:FF:000001">
    <property type="entry name" value="DNA-directed RNA polymerase"/>
    <property type="match status" value="1"/>
</dbReference>
<dbReference type="Gene3D" id="1.10.150.20">
    <property type="entry name" value="5' to 3' exonuclease, C-terminal subdomain"/>
    <property type="match status" value="1"/>
</dbReference>
<dbReference type="GO" id="GO:0034245">
    <property type="term" value="C:mitochondrial DNA-directed RNA polymerase complex"/>
    <property type="evidence" value="ECO:0007669"/>
    <property type="project" value="TreeGrafter"/>
</dbReference>
<comment type="subcellular location">
    <subcellularLocation>
        <location evidence="2">Mitochondrion</location>
    </subcellularLocation>
</comment>
<dbReference type="EMBL" id="MU253800">
    <property type="protein sequence ID" value="KAG9246567.1"/>
    <property type="molecule type" value="Genomic_DNA"/>
</dbReference>
<dbReference type="InterPro" id="IPR043502">
    <property type="entry name" value="DNA/RNA_pol_sf"/>
</dbReference>
<dbReference type="Pfam" id="PF14700">
    <property type="entry name" value="RPOL_N"/>
    <property type="match status" value="1"/>
</dbReference>
<keyword evidence="8" id="KW-0496">Mitochondrion</keyword>
<organism evidence="14 15">
    <name type="scientific">Calycina marina</name>
    <dbReference type="NCBI Taxonomy" id="1763456"/>
    <lineage>
        <taxon>Eukaryota</taxon>
        <taxon>Fungi</taxon>
        <taxon>Dikarya</taxon>
        <taxon>Ascomycota</taxon>
        <taxon>Pezizomycotina</taxon>
        <taxon>Leotiomycetes</taxon>
        <taxon>Helotiales</taxon>
        <taxon>Pezizellaceae</taxon>
        <taxon>Calycina</taxon>
    </lineage>
</organism>
<sequence>MFIRAVRRPAQPKAISNSIIGGQNCLRRAYPAYNDYRTRNIWTTGDSQIGSSGPRKRRNSNDSSNISTRRTLTDVYTPTSAGIGSDPIPFEYTNDATQSWPSQKSSLADIRPWVETPVQIENWHLGPPQRLRMGPNGTGGDLSEMSAIFRACLRVGRMDRASLLLQRITKFDYLVPENILQLQTEYVQAAILQLIQNPDPSTVQALHQWFDVSVRQPSRFVDDTLMGYMLKASLQSPDHDARERYVARYMSICRQWDLDMTVVQTSLETSIWSADELQQIVRLYPDLNVEELENHDYNHGQFENTDVLPDTNTEPEPAPEVRAAQQKGLGLKALKASLQTFAEIGTARNLSTDERRKLQVRMETNAVDASVDRWREENVNLTKMGLNTALQTKSLAARMWRWQLDLQRALQEELDKVDASEVKAIKSPIDADRCTYGPFLRLLSLEKLSAITILSLMGKISARDAFKGIILGSTIMTIAGDIEDEALHGSVEKMNKAAPWAKTKKTDKMTVAALRKAKRSAVSGGGREPSSNPLHSILAEEMWPVTIKAKIGAVLLSALIQTAKLPVDVVNPVTKATVTQMQPAFKHSHQIKSGRKVGTILPNTALTAQLKREPVHSLLAKHLPMLVEPDPWTEFGKGGFISQPAKVMRIKLGDKEQRHYAEAAIDKGDMEQIFKGLDVLGRTPWKINHAVFDTMLEAWNSGEAIANIAPENPKYDIPPEPVLSEDPLDRVRWVRAVKAIENAKSGMHSERCFQNFQLEIARALRNEVFYFPHNVDFRGRAYPIPPYLNHMGADHCRGLLVFGRGKELGEAGLRWLKIHLANVFGYDKASLEEREAFAGQNIDKIHEAISNPLKGSRWWLTAASPWQFLAACVELKNALECPDPTKYVSNLPVHQDGTCNGLQHYAALGGDALGAQQVNLEPGDRPADVYTAVANMVKDSIATDISKGGPNVAYAEFLKDRITRKVVKQTVMTNVYGVTWVGAKAQVKKALQGLYDDLPQDDNLHPGLLSAYIATKIFEALGTMFQGAHDIQYWLGECAGRISRCITEEQMKQWESIESESVKLPGKSFDGKSWKRFLEDSEQFKTGVVWTSPLLMPVVQPYRITKSKQVTTKMQKINLCEPHTSHPVSKRKQVQGFPPNFIHSLDATHMILSALASDEQGLSFAAVHDSFWTHAADIPALNTILRDSFVRIHEENVIGRLAAEFEARYQNCLYLANVRHGSTLYDQITAFRKSRSKLTGKSKLSELLEERKRCQLLASADPEEVEEGKRMETAGSLYENYAGDADLAEEPEIAGIGLGAMGVSEEKAAIVKDHADFDLDNTNEMINDELGDDVTPFEGTLRKHRGPPPVRTVWVWLPLKFPPIPKKGDYDVSRLKNSQYFFS</sequence>
<dbReference type="FunFam" id="1.10.150.20:FF:000041">
    <property type="entry name" value="DNA-directed RNA polymerase"/>
    <property type="match status" value="1"/>
</dbReference>
<accession>A0A9P8CH56</accession>
<keyword evidence="7" id="KW-0809">Transit peptide</keyword>
<feature type="region of interest" description="Disordered" evidence="12">
    <location>
        <begin position="43"/>
        <end position="78"/>
    </location>
</feature>
<dbReference type="EC" id="2.7.7.6" evidence="11"/>
<evidence type="ECO:0000256" key="12">
    <source>
        <dbReference type="SAM" id="MobiDB-lite"/>
    </source>
</evidence>
<keyword evidence="4 11" id="KW-0240">DNA-directed RNA polymerase</keyword>
<comment type="caution">
    <text evidence="14">The sequence shown here is derived from an EMBL/GenBank/DDBJ whole genome shotgun (WGS) entry which is preliminary data.</text>
</comment>
<evidence type="ECO:0000256" key="10">
    <source>
        <dbReference type="ARBA" id="ARBA00048552"/>
    </source>
</evidence>
<evidence type="ECO:0000256" key="11">
    <source>
        <dbReference type="RuleBase" id="RU003805"/>
    </source>
</evidence>
<evidence type="ECO:0000256" key="4">
    <source>
        <dbReference type="ARBA" id="ARBA00022478"/>
    </source>
</evidence>
<gene>
    <name evidence="14" type="ORF">BJ878DRAFT_478215</name>
</gene>
<dbReference type="Proteomes" id="UP000887226">
    <property type="component" value="Unassembled WGS sequence"/>
</dbReference>
<comment type="similarity">
    <text evidence="3 11">Belongs to the phage and mitochondrial RNA polymerase family.</text>
</comment>